<evidence type="ECO:0000313" key="1">
    <source>
        <dbReference type="EMBL" id="KAI6082213.1"/>
    </source>
</evidence>
<dbReference type="Proteomes" id="UP001497680">
    <property type="component" value="Unassembled WGS sequence"/>
</dbReference>
<dbReference type="EMBL" id="MU394376">
    <property type="protein sequence ID" value="KAI6082213.1"/>
    <property type="molecule type" value="Genomic_DNA"/>
</dbReference>
<name>A0ACC0CP21_9PEZI</name>
<sequence length="375" mass="41794">MSTEYAGIIEPPAGVEPNFVNPPSQQEGMIALHTVCLTLVIGLVVMRLYTRISITKSALGVDDYLCIVSNAITFAYSGLIFKAFGWGIGRHIWDVPHEWLVEGMKLSTIACYVYLVLAATTRLTFLFSYRRIFSSKRSYKYAIDGGIGFTISAAISLLLATVFTCAPIERGWDATISGHCFNYDIIGYLSGAINSLIDLYILVLPMPLCWRLNLDARRKWRLTMVFGLGFFACIASLVRLGMTDVMRSNLDMTWNVTRVCAWATIEVNVGIICSCLISLPAFLDRHLPGTVRSFAARVWTDAPRPTSTRTQQGTILLKGDPGSWFGYRHQSRSEFQHLVSPKPSQFTINTEPFGLESVSSYHLPQPQPTYSKSIV</sequence>
<protein>
    <submittedName>
        <fullName evidence="1">Uncharacterized protein</fullName>
    </submittedName>
</protein>
<gene>
    <name evidence="1" type="ORF">F4821DRAFT_219457</name>
</gene>
<keyword evidence="2" id="KW-1185">Reference proteome</keyword>
<organism evidence="1 2">
    <name type="scientific">Hypoxylon rubiginosum</name>
    <dbReference type="NCBI Taxonomy" id="110542"/>
    <lineage>
        <taxon>Eukaryota</taxon>
        <taxon>Fungi</taxon>
        <taxon>Dikarya</taxon>
        <taxon>Ascomycota</taxon>
        <taxon>Pezizomycotina</taxon>
        <taxon>Sordariomycetes</taxon>
        <taxon>Xylariomycetidae</taxon>
        <taxon>Xylariales</taxon>
        <taxon>Hypoxylaceae</taxon>
        <taxon>Hypoxylon</taxon>
    </lineage>
</organism>
<proteinExistence type="predicted"/>
<comment type="caution">
    <text evidence="1">The sequence shown here is derived from an EMBL/GenBank/DDBJ whole genome shotgun (WGS) entry which is preliminary data.</text>
</comment>
<accession>A0ACC0CP21</accession>
<reference evidence="1 2" key="1">
    <citation type="journal article" date="2022" name="New Phytol.">
        <title>Ecological generalism drives hyperdiversity of secondary metabolite gene clusters in xylarialean endophytes.</title>
        <authorList>
            <person name="Franco M.E.E."/>
            <person name="Wisecaver J.H."/>
            <person name="Arnold A.E."/>
            <person name="Ju Y.M."/>
            <person name="Slot J.C."/>
            <person name="Ahrendt S."/>
            <person name="Moore L.P."/>
            <person name="Eastman K.E."/>
            <person name="Scott K."/>
            <person name="Konkel Z."/>
            <person name="Mondo S.J."/>
            <person name="Kuo A."/>
            <person name="Hayes R.D."/>
            <person name="Haridas S."/>
            <person name="Andreopoulos B."/>
            <person name="Riley R."/>
            <person name="LaButti K."/>
            <person name="Pangilinan J."/>
            <person name="Lipzen A."/>
            <person name="Amirebrahimi M."/>
            <person name="Yan J."/>
            <person name="Adam C."/>
            <person name="Keymanesh K."/>
            <person name="Ng V."/>
            <person name="Louie K."/>
            <person name="Northen T."/>
            <person name="Drula E."/>
            <person name="Henrissat B."/>
            <person name="Hsieh H.M."/>
            <person name="Youens-Clark K."/>
            <person name="Lutzoni F."/>
            <person name="Miadlikowska J."/>
            <person name="Eastwood D.C."/>
            <person name="Hamelin R.C."/>
            <person name="Grigoriev I.V."/>
            <person name="U'Ren J.M."/>
        </authorList>
    </citation>
    <scope>NUCLEOTIDE SEQUENCE [LARGE SCALE GENOMIC DNA]</scope>
    <source>
        <strain evidence="1 2">ER1909</strain>
    </source>
</reference>
<evidence type="ECO:0000313" key="2">
    <source>
        <dbReference type="Proteomes" id="UP001497680"/>
    </source>
</evidence>